<comment type="caution">
    <text evidence="1">The sequence shown here is derived from an EMBL/GenBank/DDBJ whole genome shotgun (WGS) entry which is preliminary data.</text>
</comment>
<sequence>MHLAAQPIHGLLCCSSQLEGGTASPCLILRVVPLRPLLTANTQDSGETLTLSLCLRVSPHGSGTCGCDLHAAAGGGKREAGV</sequence>
<dbReference type="EMBL" id="VSRR010001233">
    <property type="protein sequence ID" value="MPC23628.1"/>
    <property type="molecule type" value="Genomic_DNA"/>
</dbReference>
<protein>
    <submittedName>
        <fullName evidence="1">Uncharacterized protein</fullName>
    </submittedName>
</protein>
<name>A0A5B7DQH9_PORTR</name>
<proteinExistence type="predicted"/>
<dbReference type="AlphaFoldDB" id="A0A5B7DQH9"/>
<evidence type="ECO:0000313" key="2">
    <source>
        <dbReference type="Proteomes" id="UP000324222"/>
    </source>
</evidence>
<gene>
    <name evidence="1" type="ORF">E2C01_016687</name>
</gene>
<evidence type="ECO:0000313" key="1">
    <source>
        <dbReference type="EMBL" id="MPC23628.1"/>
    </source>
</evidence>
<keyword evidence="2" id="KW-1185">Reference proteome</keyword>
<organism evidence="1 2">
    <name type="scientific">Portunus trituberculatus</name>
    <name type="common">Swimming crab</name>
    <name type="synonym">Neptunus trituberculatus</name>
    <dbReference type="NCBI Taxonomy" id="210409"/>
    <lineage>
        <taxon>Eukaryota</taxon>
        <taxon>Metazoa</taxon>
        <taxon>Ecdysozoa</taxon>
        <taxon>Arthropoda</taxon>
        <taxon>Crustacea</taxon>
        <taxon>Multicrustacea</taxon>
        <taxon>Malacostraca</taxon>
        <taxon>Eumalacostraca</taxon>
        <taxon>Eucarida</taxon>
        <taxon>Decapoda</taxon>
        <taxon>Pleocyemata</taxon>
        <taxon>Brachyura</taxon>
        <taxon>Eubrachyura</taxon>
        <taxon>Portunoidea</taxon>
        <taxon>Portunidae</taxon>
        <taxon>Portuninae</taxon>
        <taxon>Portunus</taxon>
    </lineage>
</organism>
<reference evidence="1 2" key="1">
    <citation type="submission" date="2019-05" db="EMBL/GenBank/DDBJ databases">
        <title>Another draft genome of Portunus trituberculatus and its Hox gene families provides insights of decapod evolution.</title>
        <authorList>
            <person name="Jeong J.-H."/>
            <person name="Song I."/>
            <person name="Kim S."/>
            <person name="Choi T."/>
            <person name="Kim D."/>
            <person name="Ryu S."/>
            <person name="Kim W."/>
        </authorList>
    </citation>
    <scope>NUCLEOTIDE SEQUENCE [LARGE SCALE GENOMIC DNA]</scope>
    <source>
        <tissue evidence="1">Muscle</tissue>
    </source>
</reference>
<accession>A0A5B7DQH9</accession>
<dbReference type="Proteomes" id="UP000324222">
    <property type="component" value="Unassembled WGS sequence"/>
</dbReference>